<dbReference type="GO" id="GO:0004386">
    <property type="term" value="F:helicase activity"/>
    <property type="evidence" value="ECO:0007669"/>
    <property type="project" value="UniProtKB-KW"/>
</dbReference>
<dbReference type="InterPro" id="IPR001650">
    <property type="entry name" value="Helicase_C-like"/>
</dbReference>
<dbReference type="PANTHER" id="PTHR47957">
    <property type="entry name" value="ATP-DEPENDENT HELICASE HRQ1"/>
    <property type="match status" value="1"/>
</dbReference>
<evidence type="ECO:0000259" key="4">
    <source>
        <dbReference type="PROSITE" id="PS51192"/>
    </source>
</evidence>
<dbReference type="PANTHER" id="PTHR47957:SF3">
    <property type="entry name" value="ATP-DEPENDENT HELICASE HRQ1"/>
    <property type="match status" value="1"/>
</dbReference>
<dbReference type="InterPro" id="IPR027417">
    <property type="entry name" value="P-loop_NTPase"/>
</dbReference>
<reference evidence="6 7" key="1">
    <citation type="journal article" date="2022" name="Front. Microbiol.">
        <title>High genomic differentiation and limited gene flow indicate recent cryptic speciation within the genus Laspinema (cyanobacteria).</title>
        <authorList>
            <person name="Stanojkovic A."/>
            <person name="Skoupy S."/>
            <person name="Skaloud P."/>
            <person name="Dvorak P."/>
        </authorList>
    </citation>
    <scope>NUCLEOTIDE SEQUENCE [LARGE SCALE GENOMIC DNA]</scope>
    <source>
        <strain evidence="6 7">D2a</strain>
    </source>
</reference>
<accession>A0ABT2MY61</accession>
<keyword evidence="1" id="KW-0547">Nucleotide-binding</keyword>
<dbReference type="SMART" id="SM00490">
    <property type="entry name" value="HELICc"/>
    <property type="match status" value="1"/>
</dbReference>
<gene>
    <name evidence="6" type="ORF">NG799_19180</name>
</gene>
<dbReference type="PROSITE" id="PS51192">
    <property type="entry name" value="HELICASE_ATP_BIND_1"/>
    <property type="match status" value="1"/>
</dbReference>
<evidence type="ECO:0000256" key="1">
    <source>
        <dbReference type="ARBA" id="ARBA00022741"/>
    </source>
</evidence>
<dbReference type="Pfam" id="PF00271">
    <property type="entry name" value="Helicase_C"/>
    <property type="match status" value="1"/>
</dbReference>
<protein>
    <submittedName>
        <fullName evidence="6">DEAD/DEAH box helicase</fullName>
    </submittedName>
</protein>
<evidence type="ECO:0000256" key="2">
    <source>
        <dbReference type="ARBA" id="ARBA00022840"/>
    </source>
</evidence>
<dbReference type="SUPFAM" id="SSF52540">
    <property type="entry name" value="P-loop containing nucleoside triphosphate hydrolases"/>
    <property type="match status" value="2"/>
</dbReference>
<feature type="compositionally biased region" description="Basic and acidic residues" evidence="3">
    <location>
        <begin position="216"/>
        <end position="227"/>
    </location>
</feature>
<feature type="domain" description="Helicase C-terminal" evidence="5">
    <location>
        <begin position="942"/>
        <end position="1117"/>
    </location>
</feature>
<keyword evidence="6" id="KW-0378">Hydrolase</keyword>
<dbReference type="InterPro" id="IPR014001">
    <property type="entry name" value="Helicase_ATP-bd"/>
</dbReference>
<name>A0ABT2MY61_9CYAN</name>
<dbReference type="RefSeq" id="WP_368007953.1">
    <property type="nucleotide sequence ID" value="NZ_JAMXFF010000031.1"/>
</dbReference>
<dbReference type="InterPro" id="IPR018973">
    <property type="entry name" value="MZB"/>
</dbReference>
<dbReference type="Pfam" id="PF09369">
    <property type="entry name" value="MZB"/>
    <property type="match status" value="1"/>
</dbReference>
<evidence type="ECO:0000313" key="6">
    <source>
        <dbReference type="EMBL" id="MCT7968436.1"/>
    </source>
</evidence>
<dbReference type="Pfam" id="PF00270">
    <property type="entry name" value="DEAD"/>
    <property type="match status" value="2"/>
</dbReference>
<feature type="domain" description="Helicase ATP-binding" evidence="4">
    <location>
        <begin position="96"/>
        <end position="322"/>
    </location>
</feature>
<evidence type="ECO:0000256" key="3">
    <source>
        <dbReference type="SAM" id="MobiDB-lite"/>
    </source>
</evidence>
<keyword evidence="7" id="KW-1185">Reference proteome</keyword>
<sequence length="1920" mass="215394">MLNPILYTEKIVSDFLKYQLTAYPFADSHLYEQMRQLLNLEKTRHTPLFKGPYISLSRSFREGAKISTLVREGLLHPHLSQIAAYPTLYGHQETAIRTIVQGNPTLVSTGTGSGKTECFLYPIISHCLDLRDDNAPPGIAAVIVYPMNALAEDQLGRLRELLCGSGISFGMYVGKTPEKTAGATGKRLKPGASPLDYQKALAKSQQEKQSTAIYPPEERVSREEMRKNPPRILLTNVNQLELLLTRGRDVELFNQARLDYLVFDEAHTFSGAAGAETACLIRRLRSFCGKNADETTCIATSATIADREQGVNAGKDFAVRFFGVDASQVVLVQEEYQQDDWHSQRHLPPPLPVNPVVQLGNVLDALDDSPKGGIPIHAVFQEMTGEALAAKNWQESLYTSLARNELVYQLAQALNTPRLLSELVADLQRRSDRPISEEEILAWLALGASSRKDHRPLLRPVIHGFIRGVGGAVVTFPFQNGRPKLWLSAEDAASAEVGDGLFRLPVTTCTTCGQHYFTHHVGDFKFVDKQPEGGQLTEHRVIWKPLSAELGGDRVILLDKLVTDDDEDLNSSSSAPNSTVPLYFCQHCGTLHDLFCDRCRGCGQVGGLITLLAVRQKSKYPGKLNSCVTCQALGRYGVGGYREPTRSVRGVTVSDVHVLAQNAIQYAERRRLLVFADNRQDAAFQSGWMRDRARRFRFRSLMYDRIQSGEVSIGDLTAYLDDLLDQDDELSRTLIPEVWQVERKEAAGQKHRQERKYFLRIAVLREVATGVKQRIGLEPWGRMKINYLGLNPDLDLIQTWSRVMQISPEELVEGIASLLDVSRRGNILFDPEGRIFSRFWQEGDREIQRGYLPLLQGVPKGLKLQREPGDKETRVQQWLSAKGDTLARQVARNWGLPKETIPQFYEQLWELLSEQLKILVPVSLLSSRNQPISGCSGVYQIDTDKIHLTPHHGIYRCQVCRRTHIRPTPKLTCMAWRCSGTLKYEEENPDDYDLMVLDQQFTTVRAREHSAQVPATEREDLERLFKGEGEAVNTLVCTPTLEMGVDIGGLDAVLMRNVPPLPANYWQRAGRAGRRHRMAVNLTYARQASHDRAYFKDPLKLLQGAIVPPRFNLRNPLMVEKHVHATVLTILHQLRRGHGNLTQGDRQEIADILKTCFPTQIKPYLFDESGNVRQVPFAVDALSQLIAKHESILLKTVAQVFAQQWPTESAGVVATNKLRDYILNTGDRLTEIIDRLWKRLQWSLDQMARLDTIRQRKGTLDPDEEALRQRCDRLVKKLKGIQSRRKREREGYDDINTYSVLAAEGFLPGYGLEVGSVLGVAQVPRHLMGISDFELPRPSATALREYVPGNLIYANGHRFVPRFYHLEPQQQLTLFQVDVAHEAIAEVGVTTGGLSNLSVAPLRAVPICDVDLPHQSHITDEEDYRFQMAVSIIGSEQNRHSGGKAYQWGPKNLLLRQGVHLRLVNVGAANLVSAGNLGYPVCTVCGQTRSPLSSEADRDKFAKDHQERCGQPVEPTGFFADIVVDALTIQDCANRQEAYSIAEALRFGAANLLEMELDDLQVLAIAYPGQDKVDAIIYDPMPGGSGLLDQICDRWTDVTSAALEIIVRCPSVCDTACIDCLFTYRNAYYHRHLNRHLATETINEWGHELHFTHDIPPKLPNLEETSGEKPVNNPETLLLDMLQRAGFPTPVAQYPIDLGRPLGTTTPDFFYEGPPELFEGICIYLDGMSRHLHGDPDRQKRDQEIREQLRYEGYEVIEIPVGNLNDKGAMAKVFFRLGQILLGKVAAKRLKETIDLWFTSVSSPEVGSESVAALPLPLNLDLTLFDDHWHPFLQKLGATGVAIVPGGDVVNPSSQDIIGSYVAEVFYQGTPLRLLDIDDPDHQVVRDSFNQQNIPTWVINPMELAQVEQVLRKLGHPGVK</sequence>
<proteinExistence type="predicted"/>
<dbReference type="Gene3D" id="3.40.50.300">
    <property type="entry name" value="P-loop containing nucleotide triphosphate hydrolases"/>
    <property type="match status" value="2"/>
</dbReference>
<feature type="region of interest" description="Disordered" evidence="3">
    <location>
        <begin position="206"/>
        <end position="227"/>
    </location>
</feature>
<dbReference type="InterPro" id="IPR011545">
    <property type="entry name" value="DEAD/DEAH_box_helicase_dom"/>
</dbReference>
<dbReference type="EMBL" id="JAMXFF010000031">
    <property type="protein sequence ID" value="MCT7968436.1"/>
    <property type="molecule type" value="Genomic_DNA"/>
</dbReference>
<dbReference type="Proteomes" id="UP001525890">
    <property type="component" value="Unassembled WGS sequence"/>
</dbReference>
<dbReference type="SMART" id="SM00487">
    <property type="entry name" value="DEXDc"/>
    <property type="match status" value="1"/>
</dbReference>
<comment type="caution">
    <text evidence="6">The sequence shown here is derived from an EMBL/GenBank/DDBJ whole genome shotgun (WGS) entry which is preliminary data.</text>
</comment>
<organism evidence="6 7">
    <name type="scientific">Laspinema palackyanum D2a</name>
    <dbReference type="NCBI Taxonomy" id="2953684"/>
    <lineage>
        <taxon>Bacteria</taxon>
        <taxon>Bacillati</taxon>
        <taxon>Cyanobacteriota</taxon>
        <taxon>Cyanophyceae</taxon>
        <taxon>Oscillatoriophycideae</taxon>
        <taxon>Oscillatoriales</taxon>
        <taxon>Laspinemataceae</taxon>
        <taxon>Laspinema</taxon>
        <taxon>Laspinema palackyanum</taxon>
    </lineage>
</organism>
<keyword evidence="6" id="KW-0347">Helicase</keyword>
<keyword evidence="2" id="KW-0067">ATP-binding</keyword>
<evidence type="ECO:0000259" key="5">
    <source>
        <dbReference type="PROSITE" id="PS51194"/>
    </source>
</evidence>
<evidence type="ECO:0000313" key="7">
    <source>
        <dbReference type="Proteomes" id="UP001525890"/>
    </source>
</evidence>
<dbReference type="PROSITE" id="PS51194">
    <property type="entry name" value="HELICASE_CTER"/>
    <property type="match status" value="1"/>
</dbReference>